<dbReference type="PROSITE" id="PS51273">
    <property type="entry name" value="GATASE_TYPE_1"/>
    <property type="match status" value="1"/>
</dbReference>
<dbReference type="PANTHER" id="PTHR42695:SF5">
    <property type="entry name" value="GLUTAMINE AMIDOTRANSFERASE YLR126C-RELATED"/>
    <property type="match status" value="1"/>
</dbReference>
<keyword evidence="3" id="KW-1185">Reference proteome</keyword>
<feature type="domain" description="Glutamine amidotransferase" evidence="1">
    <location>
        <begin position="27"/>
        <end position="183"/>
    </location>
</feature>
<keyword evidence="2" id="KW-0315">Glutamine amidotransferase</keyword>
<dbReference type="EMBL" id="NVQC01000028">
    <property type="protein sequence ID" value="PTL35234.1"/>
    <property type="molecule type" value="Genomic_DNA"/>
</dbReference>
<organism evidence="2 3">
    <name type="scientific">Candidatus Methylomirabilis limnetica</name>
    <dbReference type="NCBI Taxonomy" id="2033718"/>
    <lineage>
        <taxon>Bacteria</taxon>
        <taxon>Candidatus Methylomirabilota</taxon>
        <taxon>Candidatus Methylomirabilia</taxon>
        <taxon>Candidatus Methylomirabilales</taxon>
        <taxon>Candidatus Methylomirabilaceae</taxon>
        <taxon>Candidatus Methylomirabilis</taxon>
    </lineage>
</organism>
<dbReference type="PANTHER" id="PTHR42695">
    <property type="entry name" value="GLUTAMINE AMIDOTRANSFERASE YLR126C-RELATED"/>
    <property type="match status" value="1"/>
</dbReference>
<dbReference type="InterPro" id="IPR029062">
    <property type="entry name" value="Class_I_gatase-like"/>
</dbReference>
<dbReference type="InterPro" id="IPR044992">
    <property type="entry name" value="ChyE-like"/>
</dbReference>
<dbReference type="OrthoDB" id="9807137at2"/>
<evidence type="ECO:0000313" key="2">
    <source>
        <dbReference type="EMBL" id="PTL35234.1"/>
    </source>
</evidence>
<reference evidence="3" key="2">
    <citation type="journal article" date="2018" name="Environ. Microbiol.">
        <title>Bloom of a denitrifying methanotroph, 'Candidatus Methylomirabilis limnetica', in a deep stratified lake.</title>
        <authorList>
            <person name="Graf J.S."/>
            <person name="Mayr M.J."/>
            <person name="Marchant H.K."/>
            <person name="Tienken D."/>
            <person name="Hach P.F."/>
            <person name="Brand A."/>
            <person name="Schubert C.J."/>
            <person name="Kuypers M.M."/>
            <person name="Milucka J."/>
        </authorList>
    </citation>
    <scope>NUCLEOTIDE SEQUENCE [LARGE SCALE GENOMIC DNA]</scope>
    <source>
        <strain evidence="3">Zug</strain>
    </source>
</reference>
<dbReference type="CDD" id="cd01741">
    <property type="entry name" value="GATase1_1"/>
    <property type="match status" value="1"/>
</dbReference>
<protein>
    <submittedName>
        <fullName evidence="2">Glutamine amidotransferase</fullName>
    </submittedName>
</protein>
<name>A0A2T4TVU1_9BACT</name>
<accession>A0A2T4TVU1</accession>
<dbReference type="FunFam" id="3.40.50.880:FF:000033">
    <property type="entry name" value="Glutamine amidotransferase class-I"/>
    <property type="match status" value="1"/>
</dbReference>
<dbReference type="AlphaFoldDB" id="A0A2T4TVU1"/>
<comment type="caution">
    <text evidence="2">The sequence shown here is derived from an EMBL/GenBank/DDBJ whole genome shotgun (WGS) entry which is preliminary data.</text>
</comment>
<dbReference type="SUPFAM" id="SSF52317">
    <property type="entry name" value="Class I glutamine amidotransferase-like"/>
    <property type="match status" value="1"/>
</dbReference>
<dbReference type="Gene3D" id="3.40.50.880">
    <property type="match status" value="1"/>
</dbReference>
<keyword evidence="2" id="KW-0808">Transferase</keyword>
<evidence type="ECO:0000259" key="1">
    <source>
        <dbReference type="Pfam" id="PF00117"/>
    </source>
</evidence>
<dbReference type="InterPro" id="IPR017926">
    <property type="entry name" value="GATASE"/>
</dbReference>
<dbReference type="Pfam" id="PF00117">
    <property type="entry name" value="GATase"/>
    <property type="match status" value="1"/>
</dbReference>
<dbReference type="GO" id="GO:0016740">
    <property type="term" value="F:transferase activity"/>
    <property type="evidence" value="ECO:0007669"/>
    <property type="project" value="UniProtKB-KW"/>
</dbReference>
<dbReference type="Proteomes" id="UP000241436">
    <property type="component" value="Unassembled WGS sequence"/>
</dbReference>
<evidence type="ECO:0000313" key="3">
    <source>
        <dbReference type="Proteomes" id="UP000241436"/>
    </source>
</evidence>
<dbReference type="GO" id="GO:0005829">
    <property type="term" value="C:cytosol"/>
    <property type="evidence" value="ECO:0007669"/>
    <property type="project" value="TreeGrafter"/>
</dbReference>
<dbReference type="RefSeq" id="WP_107563538.1">
    <property type="nucleotide sequence ID" value="NZ_NVQC01000028.1"/>
</dbReference>
<proteinExistence type="predicted"/>
<gene>
    <name evidence="2" type="ORF">CLG94_11075</name>
</gene>
<sequence>MKPLLVLQHVGCETPGIFLDLLEKQNRPVETVRLYEGDRVPEGLSPYSGLLVMGGPMSVNDEADYPWLRTEDRLLKEALALDVPTLGICLGSQLIAKAAGGAIRQGPRKEIGWYPVRLTTAAQHDRLFGGFPESIEVFEWHGEYFDAPSRAVNLAGSALYECQAFSIGRNVYGLLFHLEVTASMVSDWVRTFTQELDWVKDYIRPDAILDQLPVRIDTLNRLAQTFFVRFCQGLR</sequence>
<reference evidence="2 3" key="1">
    <citation type="submission" date="2017-09" db="EMBL/GenBank/DDBJ databases">
        <title>Bloom of a denitrifying methanotroph, Candidatus Methylomirabilis limnetica, in a deep stratified lake.</title>
        <authorList>
            <person name="Graf J.S."/>
            <person name="Marchant H.K."/>
            <person name="Tienken D."/>
            <person name="Hach P.F."/>
            <person name="Brand A."/>
            <person name="Schubert C.J."/>
            <person name="Kuypers M.M."/>
            <person name="Milucka J."/>
        </authorList>
    </citation>
    <scope>NUCLEOTIDE SEQUENCE [LARGE SCALE GENOMIC DNA]</scope>
    <source>
        <strain evidence="2 3">Zug</strain>
    </source>
</reference>